<proteinExistence type="predicted"/>
<reference evidence="1" key="1">
    <citation type="submission" date="2013-08" db="EMBL/GenBank/DDBJ databases">
        <authorList>
            <person name="Mendez C."/>
            <person name="Richter M."/>
            <person name="Ferrer M."/>
            <person name="Sanchez J."/>
        </authorList>
    </citation>
    <scope>NUCLEOTIDE SEQUENCE</scope>
</reference>
<dbReference type="Gene3D" id="3.30.420.40">
    <property type="match status" value="1"/>
</dbReference>
<comment type="caution">
    <text evidence="1">The sequence shown here is derived from an EMBL/GenBank/DDBJ whole genome shotgun (WGS) entry which is preliminary data.</text>
</comment>
<dbReference type="EMBL" id="AUZZ01006052">
    <property type="protein sequence ID" value="EQD47558.1"/>
    <property type="molecule type" value="Genomic_DNA"/>
</dbReference>
<name>T0ZSB7_9ZZZZ</name>
<gene>
    <name evidence="1" type="ORF">B2A_08402</name>
</gene>
<accession>T0ZSB7</accession>
<dbReference type="InterPro" id="IPR005883">
    <property type="entry name" value="PilM"/>
</dbReference>
<organism evidence="1">
    <name type="scientific">mine drainage metagenome</name>
    <dbReference type="NCBI Taxonomy" id="410659"/>
    <lineage>
        <taxon>unclassified sequences</taxon>
        <taxon>metagenomes</taxon>
        <taxon>ecological metagenomes</taxon>
    </lineage>
</organism>
<dbReference type="Pfam" id="PF11104">
    <property type="entry name" value="PilM_2"/>
    <property type="match status" value="1"/>
</dbReference>
<dbReference type="AlphaFoldDB" id="T0ZSB7"/>
<reference evidence="1" key="2">
    <citation type="journal article" date="2014" name="ISME J.">
        <title>Microbial stratification in low pH oxic and suboxic macroscopic growths along an acid mine drainage.</title>
        <authorList>
            <person name="Mendez-Garcia C."/>
            <person name="Mesa V."/>
            <person name="Sprenger R.R."/>
            <person name="Richter M."/>
            <person name="Diez M.S."/>
            <person name="Solano J."/>
            <person name="Bargiela R."/>
            <person name="Golyshina O.V."/>
            <person name="Manteca A."/>
            <person name="Ramos J.L."/>
            <person name="Gallego J.R."/>
            <person name="Llorente I."/>
            <person name="Martins Dos Santos V.A."/>
            <person name="Jensen O.N."/>
            <person name="Pelaez A.I."/>
            <person name="Sanchez J."/>
            <person name="Ferrer M."/>
        </authorList>
    </citation>
    <scope>NUCLEOTIDE SEQUENCE</scope>
</reference>
<evidence type="ECO:0000313" key="1">
    <source>
        <dbReference type="EMBL" id="EQD47558.1"/>
    </source>
</evidence>
<sequence length="100" mass="10915">MSASSQGYKIEHYGAEPLASNTMADRAIVDVESIGEAIRRAVRKSGSRLKKASVAVGGAQIITNTILLPRDLDEHEMNEQAGLQLDQHMALSRDEVSYVF</sequence>
<protein>
    <submittedName>
        <fullName evidence="1">Type IV pilus assembly protein PilM</fullName>
    </submittedName>
</protein>